<dbReference type="InterPro" id="IPR008251">
    <property type="entry name" value="Chromo_shadow_dom"/>
</dbReference>
<dbReference type="EMBL" id="CAJVCH010570928">
    <property type="protein sequence ID" value="CAG7836214.1"/>
    <property type="molecule type" value="Genomic_DNA"/>
</dbReference>
<evidence type="ECO:0000256" key="2">
    <source>
        <dbReference type="ARBA" id="ARBA00023242"/>
    </source>
</evidence>
<comment type="caution">
    <text evidence="4">The sequence shown here is derived from an EMBL/GenBank/DDBJ whole genome shotgun (WGS) entry which is preliminary data.</text>
</comment>
<evidence type="ECO:0000313" key="5">
    <source>
        <dbReference type="Proteomes" id="UP000708208"/>
    </source>
</evidence>
<dbReference type="SMART" id="SM00300">
    <property type="entry name" value="ChSh"/>
    <property type="match status" value="1"/>
</dbReference>
<comment type="subcellular location">
    <subcellularLocation>
        <location evidence="1">Nucleus</location>
    </subcellularLocation>
</comment>
<evidence type="ECO:0000259" key="3">
    <source>
        <dbReference type="SMART" id="SM00300"/>
    </source>
</evidence>
<name>A0A8J2LP85_9HEXA</name>
<dbReference type="CDD" id="cd00034">
    <property type="entry name" value="CSD"/>
    <property type="match status" value="1"/>
</dbReference>
<protein>
    <recommendedName>
        <fullName evidence="3">Chromo shadow domain-containing protein</fullName>
    </recommendedName>
</protein>
<evidence type="ECO:0000313" key="4">
    <source>
        <dbReference type="EMBL" id="CAG7836214.1"/>
    </source>
</evidence>
<keyword evidence="2" id="KW-0539">Nucleus</keyword>
<feature type="domain" description="Chromo shadow" evidence="3">
    <location>
        <begin position="601"/>
        <end position="663"/>
    </location>
</feature>
<reference evidence="4" key="1">
    <citation type="submission" date="2021-06" db="EMBL/GenBank/DDBJ databases">
        <authorList>
            <person name="Hodson N. C."/>
            <person name="Mongue J. A."/>
            <person name="Jaron S. K."/>
        </authorList>
    </citation>
    <scope>NUCLEOTIDE SEQUENCE</scope>
</reference>
<organism evidence="4 5">
    <name type="scientific">Allacma fusca</name>
    <dbReference type="NCBI Taxonomy" id="39272"/>
    <lineage>
        <taxon>Eukaryota</taxon>
        <taxon>Metazoa</taxon>
        <taxon>Ecdysozoa</taxon>
        <taxon>Arthropoda</taxon>
        <taxon>Hexapoda</taxon>
        <taxon>Collembola</taxon>
        <taxon>Symphypleona</taxon>
        <taxon>Sminthuridae</taxon>
        <taxon>Allacma</taxon>
    </lineage>
</organism>
<accession>A0A8J2LP85</accession>
<gene>
    <name evidence="4" type="ORF">AFUS01_LOCUS45480</name>
</gene>
<proteinExistence type="predicted"/>
<sequence>MKCEIPFIHSQSEESTKILAAFVLYIMCRKVANVSASSMLTSTADLSIYALLRPGRNNSEAGESPGVDPHMTLHHLRFISSLEQRLVKDLEQLLDGAQVTYVQLQLPTRRLYDCVWSALALLRRERTRRDNECSISTREETQEGIWPQVWTDPFNCDLAAPEDRMDTEDLTFPHLPVVWGDADGLLDPKSPVLWGGCDPSCERLSLEVREDFARGVGSPEICGDFDKFAGAGLDKICRDDLVSCGLYSPEICGDVQKPCEPGLDKIFEGESVICGVHSPEICGDIEKSFDAGSDKICEDELVICGLYSPEICGDIEDISPEIFEGIDSNYEECSIEVGAYDPKIVSLHSPEMGVNHQNTNDSLSPQTALVSKYNCLMEEVYHKGLEIPCTKRLPQDSPKCQAASGRSPVKRKKYSDSKLNCEPIVVLESLGRNVPKTVRVSDSTVISKGGLAQDKNSSVDSSRSNIAVDKSKDEAMEMEEDNIEECNKSQRIRNDNSRVSFNSTNIGERVLDERDSKRSEERIVKIPLLPINNGSDGEETEVIFDSRTDSDHSDTDTVTTSEIEILHSNHEEHEFKNTPSNENRKGNFVPKISSACVPTTTSRVVGRILEALVAPTIQSGHLEWVVKFKDNMNLDLVSAELIHEHFPQTVISYLERRLHFEPDISPSITVRLLQSYSKSRVDRSANK</sequence>
<keyword evidence="5" id="KW-1185">Reference proteome</keyword>
<dbReference type="AlphaFoldDB" id="A0A8J2LP85"/>
<evidence type="ECO:0000256" key="1">
    <source>
        <dbReference type="ARBA" id="ARBA00004123"/>
    </source>
</evidence>
<dbReference type="Proteomes" id="UP000708208">
    <property type="component" value="Unassembled WGS sequence"/>
</dbReference>
<dbReference type="GO" id="GO:0005634">
    <property type="term" value="C:nucleus"/>
    <property type="evidence" value="ECO:0007669"/>
    <property type="project" value="UniProtKB-SubCell"/>
</dbReference>
<dbReference type="Pfam" id="PF01393">
    <property type="entry name" value="Chromo_shadow"/>
    <property type="match status" value="1"/>
</dbReference>